<protein>
    <recommendedName>
        <fullName evidence="3">Aminoglycoside phosphotransferase domain-containing protein</fullName>
    </recommendedName>
</protein>
<name>A0A6A5QAD4_AMPQU</name>
<gene>
    <name evidence="1" type="ORF">BDU57DRAFT_533186</name>
</gene>
<proteinExistence type="predicted"/>
<dbReference type="Proteomes" id="UP000800096">
    <property type="component" value="Unassembled WGS sequence"/>
</dbReference>
<keyword evidence="2" id="KW-1185">Reference proteome</keyword>
<dbReference type="SUPFAM" id="SSF56112">
    <property type="entry name" value="Protein kinase-like (PK-like)"/>
    <property type="match status" value="1"/>
</dbReference>
<dbReference type="InterPro" id="IPR011009">
    <property type="entry name" value="Kinase-like_dom_sf"/>
</dbReference>
<organism evidence="1 2">
    <name type="scientific">Ampelomyces quisqualis</name>
    <name type="common">Powdery mildew agent</name>
    <dbReference type="NCBI Taxonomy" id="50730"/>
    <lineage>
        <taxon>Eukaryota</taxon>
        <taxon>Fungi</taxon>
        <taxon>Dikarya</taxon>
        <taxon>Ascomycota</taxon>
        <taxon>Pezizomycotina</taxon>
        <taxon>Dothideomycetes</taxon>
        <taxon>Pleosporomycetidae</taxon>
        <taxon>Pleosporales</taxon>
        <taxon>Pleosporineae</taxon>
        <taxon>Phaeosphaeriaceae</taxon>
        <taxon>Ampelomyces</taxon>
    </lineage>
</organism>
<evidence type="ECO:0008006" key="3">
    <source>
        <dbReference type="Google" id="ProtNLM"/>
    </source>
</evidence>
<evidence type="ECO:0000313" key="1">
    <source>
        <dbReference type="EMBL" id="KAF1911778.1"/>
    </source>
</evidence>
<dbReference type="EMBL" id="ML979142">
    <property type="protein sequence ID" value="KAF1911778.1"/>
    <property type="molecule type" value="Genomic_DNA"/>
</dbReference>
<dbReference type="PANTHER" id="PTHR21310:SF48">
    <property type="entry name" value="AMINOGLYCOSIDE PHOSPHOTRANSFERASE DOMAIN-CONTAINING PROTEIN"/>
    <property type="match status" value="1"/>
</dbReference>
<dbReference type="AlphaFoldDB" id="A0A6A5QAD4"/>
<dbReference type="OrthoDB" id="4177236at2759"/>
<sequence length="389" mass="44930">MSLPPKMDINQPELLWTPEIARRTKAQVVLEEWKAPDVDTAFENKQEFQSRSPPANEIWTTLRSRPLSLYYQARSCPPIPFLNEIRNVTSNNRLEEKNSGHGVCKMGGTVIKFGCAANIVEEAENLLFLAEKRPELRIPTVLALWSTTEDEKIKDPVYCLMMEFIEGIPLNQETFMALPIHAQDTICAKVSSQLRYLRELPSEGYYGRVHGQGWLSPPPGLDFRSITSQAIVGPFRTYEEFVSAIYRSWQVRHAISYNMVEWTPADVEMTAKFMPIFPGWEPNEPKFTWIDPKLRNMIARQIKGDDGSEDWEVFLIDWEYCAWYPAWVQGLQTESCSGALIPNPASTNKYAAHIPYRGGEINSMMRKDFDPDFDMERRAIIVDRNWRFF</sequence>
<evidence type="ECO:0000313" key="2">
    <source>
        <dbReference type="Proteomes" id="UP000800096"/>
    </source>
</evidence>
<dbReference type="PANTHER" id="PTHR21310">
    <property type="entry name" value="AMINOGLYCOSIDE PHOSPHOTRANSFERASE-RELATED-RELATED"/>
    <property type="match status" value="1"/>
</dbReference>
<reference evidence="1" key="1">
    <citation type="journal article" date="2020" name="Stud. Mycol.">
        <title>101 Dothideomycetes genomes: a test case for predicting lifestyles and emergence of pathogens.</title>
        <authorList>
            <person name="Haridas S."/>
            <person name="Albert R."/>
            <person name="Binder M."/>
            <person name="Bloem J."/>
            <person name="Labutti K."/>
            <person name="Salamov A."/>
            <person name="Andreopoulos B."/>
            <person name="Baker S."/>
            <person name="Barry K."/>
            <person name="Bills G."/>
            <person name="Bluhm B."/>
            <person name="Cannon C."/>
            <person name="Castanera R."/>
            <person name="Culley D."/>
            <person name="Daum C."/>
            <person name="Ezra D."/>
            <person name="Gonzalez J."/>
            <person name="Henrissat B."/>
            <person name="Kuo A."/>
            <person name="Liang C."/>
            <person name="Lipzen A."/>
            <person name="Lutzoni F."/>
            <person name="Magnuson J."/>
            <person name="Mondo S."/>
            <person name="Nolan M."/>
            <person name="Ohm R."/>
            <person name="Pangilinan J."/>
            <person name="Park H.-J."/>
            <person name="Ramirez L."/>
            <person name="Alfaro M."/>
            <person name="Sun H."/>
            <person name="Tritt A."/>
            <person name="Yoshinaga Y."/>
            <person name="Zwiers L.-H."/>
            <person name="Turgeon B."/>
            <person name="Goodwin S."/>
            <person name="Spatafora J."/>
            <person name="Crous P."/>
            <person name="Grigoriev I."/>
        </authorList>
    </citation>
    <scope>NUCLEOTIDE SEQUENCE</scope>
    <source>
        <strain evidence="1">HMLAC05119</strain>
    </source>
</reference>
<dbReference type="InterPro" id="IPR051678">
    <property type="entry name" value="AGP_Transferase"/>
</dbReference>
<accession>A0A6A5QAD4</accession>